<feature type="region of interest" description="Disordered" evidence="1">
    <location>
        <begin position="448"/>
        <end position="468"/>
    </location>
</feature>
<dbReference type="Pfam" id="PF02720">
    <property type="entry name" value="DUF222"/>
    <property type="match status" value="1"/>
</dbReference>
<feature type="compositionally biased region" description="Pro residues" evidence="1">
    <location>
        <begin position="1"/>
        <end position="13"/>
    </location>
</feature>
<evidence type="ECO:0000313" key="4">
    <source>
        <dbReference type="Proteomes" id="UP000460157"/>
    </source>
</evidence>
<feature type="domain" description="HNH nuclease" evidence="2">
    <location>
        <begin position="425"/>
        <end position="477"/>
    </location>
</feature>
<dbReference type="RefSeq" id="WP_157320515.1">
    <property type="nucleotide sequence ID" value="NZ_BMFX01000009.1"/>
</dbReference>
<dbReference type="SMART" id="SM00507">
    <property type="entry name" value="HNHc"/>
    <property type="match status" value="1"/>
</dbReference>
<dbReference type="Proteomes" id="UP000460157">
    <property type="component" value="Unassembled WGS sequence"/>
</dbReference>
<comment type="caution">
    <text evidence="3">The sequence shown here is derived from an EMBL/GenBank/DDBJ whole genome shotgun (WGS) entry which is preliminary data.</text>
</comment>
<evidence type="ECO:0000256" key="1">
    <source>
        <dbReference type="SAM" id="MobiDB-lite"/>
    </source>
</evidence>
<feature type="compositionally biased region" description="Low complexity" evidence="1">
    <location>
        <begin position="492"/>
        <end position="504"/>
    </location>
</feature>
<dbReference type="EMBL" id="WRPM01000007">
    <property type="protein sequence ID" value="MVT24946.1"/>
    <property type="molecule type" value="Genomic_DNA"/>
</dbReference>
<sequence>MVPSPAPVPPPVLPDAHEHLSEHPQLGQAWEAEVRARRAEAEKIQHLLDYRDHRLAVQAQTLPHTFTRKAAVKAVHHEAAVVLGVTDAEVRRMFSVADTAGKWLPQAWEAYQEGWIDFTRLQRLVSGAGDLIETNSGNPEAQHQLSASLDKHFASVAPRENKNVLDQQVRDFVAEADPAGHQRRYERARSQRYVQVTHHHNGMSTLRALLPTLTLARLEENLHTAARTMQRTLKSHAQKSTDPMNPGPVNHGEAESLSSAGDRATEEATLSNRMADILCSWLQAGSASEDPTRPAPASETRSSITRPVRTGATINITVPLQTLVGETEAPGLSSDGRFVLPAAEARRIANDTTAGNTYYLTGTTIGADGAPKVERVVKLGRKNPLEGLVEGPGSGDLARQALVQQIHTRPNLLDASSTARFVTGNLRAGIQLRDRQCQAHGCTEPATLSEVDHKTSHESGGATDGNNSWVLCHTHHEIKSHGLLPGVDTDSDPPARASPDSPSTGFTTEESPPAWATGSAA</sequence>
<feature type="region of interest" description="Disordered" evidence="1">
    <location>
        <begin position="285"/>
        <end position="310"/>
    </location>
</feature>
<evidence type="ECO:0000313" key="3">
    <source>
        <dbReference type="EMBL" id="MVT24946.1"/>
    </source>
</evidence>
<evidence type="ECO:0000259" key="2">
    <source>
        <dbReference type="SMART" id="SM00507"/>
    </source>
</evidence>
<dbReference type="OrthoDB" id="5197219at2"/>
<reference evidence="3 4" key="1">
    <citation type="submission" date="2019-12" db="EMBL/GenBank/DDBJ databases">
        <title>Nesterenkonia muleiensis sp. nov., a novel actinobacterium isolated from sap of Populus euphratica.</title>
        <authorList>
            <person name="Wang R."/>
        </authorList>
    </citation>
    <scope>NUCLEOTIDE SEQUENCE [LARGE SCALE GENOMIC DNA]</scope>
    <source>
        <strain evidence="3 4">F10</strain>
    </source>
</reference>
<feature type="region of interest" description="Disordered" evidence="1">
    <location>
        <begin position="1"/>
        <end position="24"/>
    </location>
</feature>
<protein>
    <submittedName>
        <fullName evidence="3">DUF222 domain-containing protein</fullName>
    </submittedName>
</protein>
<feature type="region of interest" description="Disordered" evidence="1">
    <location>
        <begin position="229"/>
        <end position="267"/>
    </location>
</feature>
<keyword evidence="4" id="KW-1185">Reference proteome</keyword>
<gene>
    <name evidence="3" type="ORF">GNZ21_00965</name>
</gene>
<dbReference type="CDD" id="cd00085">
    <property type="entry name" value="HNHc"/>
    <property type="match status" value="1"/>
</dbReference>
<organism evidence="3 4">
    <name type="scientific">Nesterenkonia alkaliphila</name>
    <dbReference type="NCBI Taxonomy" id="1463631"/>
    <lineage>
        <taxon>Bacteria</taxon>
        <taxon>Bacillati</taxon>
        <taxon>Actinomycetota</taxon>
        <taxon>Actinomycetes</taxon>
        <taxon>Micrococcales</taxon>
        <taxon>Micrococcaceae</taxon>
        <taxon>Nesterenkonia</taxon>
    </lineage>
</organism>
<feature type="region of interest" description="Disordered" evidence="1">
    <location>
        <begin position="481"/>
        <end position="521"/>
    </location>
</feature>
<dbReference type="InterPro" id="IPR003615">
    <property type="entry name" value="HNH_nuc"/>
</dbReference>
<accession>A0A7K1UF02</accession>
<dbReference type="AlphaFoldDB" id="A0A7K1UF02"/>
<proteinExistence type="predicted"/>
<dbReference type="InterPro" id="IPR003870">
    <property type="entry name" value="DUF222"/>
</dbReference>
<name>A0A7K1UF02_9MICC</name>